<dbReference type="GO" id="GO:0003924">
    <property type="term" value="F:GTPase activity"/>
    <property type="evidence" value="ECO:0007669"/>
    <property type="project" value="InterPro"/>
</dbReference>
<keyword evidence="2" id="KW-0963">Cytoplasm</keyword>
<evidence type="ECO:0000256" key="3">
    <source>
        <dbReference type="ARBA" id="ARBA00022741"/>
    </source>
</evidence>
<organism evidence="10 11">
    <name type="scientific">Candidatus Amesbacteria bacterium RIFOXYB1_FULL_44_23</name>
    <dbReference type="NCBI Taxonomy" id="1797263"/>
    <lineage>
        <taxon>Bacteria</taxon>
        <taxon>Candidatus Amesiibacteriota</taxon>
    </lineage>
</organism>
<dbReference type="PRINTS" id="PR00326">
    <property type="entry name" value="GTP1OBG"/>
</dbReference>
<accession>A0A1F4ZZ27</accession>
<dbReference type="EMBL" id="MEXR01000001">
    <property type="protein sequence ID" value="OGD10674.1"/>
    <property type="molecule type" value="Genomic_DNA"/>
</dbReference>
<dbReference type="Pfam" id="PF01926">
    <property type="entry name" value="MMR_HSR1"/>
    <property type="match status" value="1"/>
</dbReference>
<evidence type="ECO:0000259" key="9">
    <source>
        <dbReference type="PROSITE" id="PS51883"/>
    </source>
</evidence>
<evidence type="ECO:0000256" key="2">
    <source>
        <dbReference type="ARBA" id="ARBA00022490"/>
    </source>
</evidence>
<keyword evidence="5" id="KW-0460">Magnesium</keyword>
<dbReference type="InterPro" id="IPR027417">
    <property type="entry name" value="P-loop_NTPase"/>
</dbReference>
<feature type="domain" description="Obg" evidence="9">
    <location>
        <begin position="1"/>
        <end position="151"/>
    </location>
</feature>
<dbReference type="CDD" id="cd01898">
    <property type="entry name" value="Obg"/>
    <property type="match status" value="1"/>
</dbReference>
<dbReference type="NCBIfam" id="NF008956">
    <property type="entry name" value="PRK12299.1"/>
    <property type="match status" value="1"/>
</dbReference>
<dbReference type="PROSITE" id="PS51710">
    <property type="entry name" value="G_OBG"/>
    <property type="match status" value="1"/>
</dbReference>
<dbReference type="InterPro" id="IPR031167">
    <property type="entry name" value="G_OBG"/>
</dbReference>
<evidence type="ECO:0000256" key="7">
    <source>
        <dbReference type="SAM" id="MobiDB-lite"/>
    </source>
</evidence>
<feature type="domain" description="OBG-type G" evidence="8">
    <location>
        <begin position="152"/>
        <end position="314"/>
    </location>
</feature>
<evidence type="ECO:0000256" key="6">
    <source>
        <dbReference type="ARBA" id="ARBA00023134"/>
    </source>
</evidence>
<keyword evidence="4" id="KW-0378">Hydrolase</keyword>
<keyword evidence="6" id="KW-0342">GTP-binding</keyword>
<dbReference type="SUPFAM" id="SSF82051">
    <property type="entry name" value="Obg GTP-binding protein N-terminal domain"/>
    <property type="match status" value="1"/>
</dbReference>
<dbReference type="NCBIfam" id="TIGR02729">
    <property type="entry name" value="Obg_CgtA"/>
    <property type="match status" value="1"/>
</dbReference>
<keyword evidence="3" id="KW-0547">Nucleotide-binding</keyword>
<dbReference type="PROSITE" id="PS51883">
    <property type="entry name" value="OBG"/>
    <property type="match status" value="1"/>
</dbReference>
<dbReference type="GO" id="GO:0042254">
    <property type="term" value="P:ribosome biogenesis"/>
    <property type="evidence" value="ECO:0007669"/>
    <property type="project" value="UniProtKB-UniRule"/>
</dbReference>
<dbReference type="InterPro" id="IPR014100">
    <property type="entry name" value="GTP-bd_Obg/CgtA"/>
</dbReference>
<dbReference type="PROSITE" id="PS00905">
    <property type="entry name" value="GTP1_OBG"/>
    <property type="match status" value="1"/>
</dbReference>
<name>A0A1F4ZZ27_9BACT</name>
<comment type="caution">
    <text evidence="10">The sequence shown here is derived from an EMBL/GenBank/DDBJ whole genome shotgun (WGS) entry which is preliminary data.</text>
</comment>
<proteinExistence type="inferred from homology"/>
<reference evidence="10 11" key="1">
    <citation type="journal article" date="2016" name="Nat. Commun.">
        <title>Thousands of microbial genomes shed light on interconnected biogeochemical processes in an aquifer system.</title>
        <authorList>
            <person name="Anantharaman K."/>
            <person name="Brown C.T."/>
            <person name="Hug L.A."/>
            <person name="Sharon I."/>
            <person name="Castelle C.J."/>
            <person name="Probst A.J."/>
            <person name="Thomas B.C."/>
            <person name="Singh A."/>
            <person name="Wilkins M.J."/>
            <person name="Karaoz U."/>
            <person name="Brodie E.L."/>
            <person name="Williams K.H."/>
            <person name="Hubbard S.S."/>
            <person name="Banfield J.F."/>
        </authorList>
    </citation>
    <scope>NUCLEOTIDE SEQUENCE [LARGE SCALE GENOMIC DNA]</scope>
</reference>
<dbReference type="SUPFAM" id="SSF52540">
    <property type="entry name" value="P-loop containing nucleoside triphosphate hydrolases"/>
    <property type="match status" value="1"/>
</dbReference>
<dbReference type="PANTHER" id="PTHR11702">
    <property type="entry name" value="DEVELOPMENTALLY REGULATED GTP-BINDING PROTEIN-RELATED"/>
    <property type="match status" value="1"/>
</dbReference>
<dbReference type="GO" id="GO:0005525">
    <property type="term" value="F:GTP binding"/>
    <property type="evidence" value="ECO:0007669"/>
    <property type="project" value="UniProtKB-KW"/>
</dbReference>
<dbReference type="PIRSF" id="PIRSF002401">
    <property type="entry name" value="GTP_bd_Obg/CgtA"/>
    <property type="match status" value="1"/>
</dbReference>
<dbReference type="Proteomes" id="UP000176424">
    <property type="component" value="Unassembled WGS sequence"/>
</dbReference>
<dbReference type="InterPro" id="IPR045086">
    <property type="entry name" value="OBG_GTPase"/>
</dbReference>
<dbReference type="STRING" id="1797263.A2397_00185"/>
<dbReference type="PANTHER" id="PTHR11702:SF31">
    <property type="entry name" value="MITOCHONDRIAL RIBOSOME-ASSOCIATED GTPASE 2"/>
    <property type="match status" value="1"/>
</dbReference>
<dbReference type="Pfam" id="PF01018">
    <property type="entry name" value="GTP1_OBG"/>
    <property type="match status" value="1"/>
</dbReference>
<gene>
    <name evidence="10" type="ORF">A2397_00185</name>
</gene>
<sequence>MLIDEVDITLKAGHGGRGIVSFDMVGPDGGNGGRGGDVFVNVTSDLKALNQFSGKKEAAAEDGQPGAKKHSHGQKGKDLTLILPVGSSLNDLETGEVVELETVGQTLLICKGGLGGRGNLEFKSSKNRSPDYAQPGLPGQIKNLKIILRFIADYGLVGLPNAGKSSLLNELTNAKATVGAYPFTTLEANLGAFGQKIIADIPGLIEGASSGKGLGTKFLKHIEKVKILLHCISSESSDVISDYHTITSELQTFSSELVTKDRIILLTKSDLVDQTILNEQISKLSVFGHVIYPVSIYNFESVEKIKKILSAREDPVAGN</sequence>
<evidence type="ECO:0000313" key="10">
    <source>
        <dbReference type="EMBL" id="OGD10674.1"/>
    </source>
</evidence>
<evidence type="ECO:0000313" key="11">
    <source>
        <dbReference type="Proteomes" id="UP000176424"/>
    </source>
</evidence>
<feature type="region of interest" description="Disordered" evidence="7">
    <location>
        <begin position="54"/>
        <end position="75"/>
    </location>
</feature>
<dbReference type="GO" id="GO:0000287">
    <property type="term" value="F:magnesium ion binding"/>
    <property type="evidence" value="ECO:0007669"/>
    <property type="project" value="InterPro"/>
</dbReference>
<protein>
    <submittedName>
        <fullName evidence="10">Obg family GTPase CgtA</fullName>
    </submittedName>
</protein>
<dbReference type="FunFam" id="2.70.210.12:FF:000001">
    <property type="entry name" value="GTPase Obg"/>
    <property type="match status" value="1"/>
</dbReference>
<dbReference type="InterPro" id="IPR006169">
    <property type="entry name" value="GTP1_OBG_dom"/>
</dbReference>
<evidence type="ECO:0000256" key="4">
    <source>
        <dbReference type="ARBA" id="ARBA00022801"/>
    </source>
</evidence>
<evidence type="ECO:0000259" key="8">
    <source>
        <dbReference type="PROSITE" id="PS51710"/>
    </source>
</evidence>
<dbReference type="Gene3D" id="3.40.50.300">
    <property type="entry name" value="P-loop containing nucleotide triphosphate hydrolases"/>
    <property type="match status" value="1"/>
</dbReference>
<dbReference type="InterPro" id="IPR036726">
    <property type="entry name" value="GTP1_OBG_dom_sf"/>
</dbReference>
<dbReference type="AlphaFoldDB" id="A0A1F4ZZ27"/>
<dbReference type="InterPro" id="IPR006073">
    <property type="entry name" value="GTP-bd"/>
</dbReference>
<evidence type="ECO:0000256" key="5">
    <source>
        <dbReference type="ARBA" id="ARBA00022842"/>
    </source>
</evidence>
<dbReference type="InterPro" id="IPR006074">
    <property type="entry name" value="GTP1-OBG_CS"/>
</dbReference>
<comment type="similarity">
    <text evidence="1">Belongs to the TRAFAC class OBG-HflX-like GTPase superfamily. OBG GTPase family.</text>
</comment>
<dbReference type="Gene3D" id="2.70.210.12">
    <property type="entry name" value="GTP1/OBG domain"/>
    <property type="match status" value="1"/>
</dbReference>
<evidence type="ECO:0000256" key="1">
    <source>
        <dbReference type="ARBA" id="ARBA00007699"/>
    </source>
</evidence>